<sequence length="697" mass="77948">MSNFYSILNTSGSGVEIDDTIRDKEKVWSSFKTGEELDKKATKEDLVNIKVPTKISDLANDSKFQNDTQVIDSITTSINDLKDGVATDGDTLAKLKNLIINSKLRNWRANIAYKSGDYVVYNSCIYETNISHTSGSSFDTDYLENGIWTLWVGGISNVDAQNLINTAITNLKDGVPTDGNTLAKLRNLIMTAKVKNWRANTAYTSGEVIIYNNSLYMCLMTTTSAAAFSTDLDNGIWNLVVSGKTNTDIQNLINTSITTLKDGVITDGDTLNKLRNLIMNATLKPWKPLTQYKAESSTIQNNIIVNYTSANLIEYNNCIYTCLVSHNSGTDFTADLNAGNWKFLIGNTLEIDDITTSPNTLWSSSRTVQEIQNLKPKIKLAELQDVDTNNVGENYVITYSPPTAKWIAVPSNSIPSSNNGYKFNQITKLGVNGTTANPEKISIPYATIDFNLPKLNVLKFKSSETNLITIEGDFNANEQTGYTPDDYITFDGTAKLRTTYGNQMTKTGDLNQGTEWSFNVDKSAFKEFVGFSVDDNAYPNLSYKAIPFDRLLIQQQDYNLSSAEHIDYFNLNATGTNMRIVSSTDDGVTWQYFDGATFQNISSLTVENVKQHGNSINEFNAMQEKWNYVTASKKIRFAYLLQMDSISDIEQIDSLTMQYDGRGVWREAIHGQEYDVDVDNTEIKVYMYIKGDIKINY</sequence>
<evidence type="ECO:0000259" key="2">
    <source>
        <dbReference type="Pfam" id="PF02839"/>
    </source>
</evidence>
<evidence type="ECO:0000313" key="3">
    <source>
        <dbReference type="EMBL" id="AKA70120.1"/>
    </source>
</evidence>
<dbReference type="SUPFAM" id="SSF51055">
    <property type="entry name" value="Carbohydrate binding domain"/>
    <property type="match status" value="2"/>
</dbReference>
<feature type="domain" description="Chitin-binding type-3" evidence="2">
    <location>
        <begin position="196"/>
        <end position="227"/>
    </location>
</feature>
<dbReference type="AlphaFoldDB" id="A0A0E3K1L5"/>
<dbReference type="InterPro" id="IPR036573">
    <property type="entry name" value="CBM_sf_5/12"/>
</dbReference>
<dbReference type="RefSeq" id="WP_029160911.1">
    <property type="nucleotide sequence ID" value="NZ_CP009933.1"/>
</dbReference>
<dbReference type="STRING" id="1548.CSCA_2995"/>
<dbReference type="Proteomes" id="UP000033115">
    <property type="component" value="Chromosome"/>
</dbReference>
<gene>
    <name evidence="3" type="ORF">CSCA_2995</name>
</gene>
<proteinExistence type="predicted"/>
<reference evidence="3 4" key="1">
    <citation type="journal article" date="2015" name="J. Biotechnol.">
        <title>Complete genome sequence of a malodorant-producing acetogen, Clostridium scatologenes ATCC 25775(T).</title>
        <authorList>
            <person name="Zhu Z."/>
            <person name="Guo T."/>
            <person name="Zheng H."/>
            <person name="Song T."/>
            <person name="Ouyang P."/>
            <person name="Xie J."/>
        </authorList>
    </citation>
    <scope>NUCLEOTIDE SEQUENCE [LARGE SCALE GENOMIC DNA]</scope>
    <source>
        <strain evidence="3 4">ATCC 25775</strain>
    </source>
</reference>
<organism evidence="3 4">
    <name type="scientific">Clostridium scatologenes</name>
    <dbReference type="NCBI Taxonomy" id="1548"/>
    <lineage>
        <taxon>Bacteria</taxon>
        <taxon>Bacillati</taxon>
        <taxon>Bacillota</taxon>
        <taxon>Clostridia</taxon>
        <taxon>Eubacteriales</taxon>
        <taxon>Clostridiaceae</taxon>
        <taxon>Clostridium</taxon>
    </lineage>
</organism>
<dbReference type="HOGENOM" id="CLU_395211_0_0_9"/>
<dbReference type="InterPro" id="IPR003610">
    <property type="entry name" value="CBM5/12"/>
</dbReference>
<dbReference type="Gene3D" id="2.10.10.90">
    <property type="match status" value="1"/>
</dbReference>
<protein>
    <recommendedName>
        <fullName evidence="2">Chitin-binding type-3 domain-containing protein</fullName>
    </recommendedName>
</protein>
<evidence type="ECO:0000256" key="1">
    <source>
        <dbReference type="ARBA" id="ARBA00022801"/>
    </source>
</evidence>
<evidence type="ECO:0000313" key="4">
    <source>
        <dbReference type="Proteomes" id="UP000033115"/>
    </source>
</evidence>
<dbReference type="EMBL" id="CP009933">
    <property type="protein sequence ID" value="AKA70120.1"/>
    <property type="molecule type" value="Genomic_DNA"/>
</dbReference>
<dbReference type="GO" id="GO:0030246">
    <property type="term" value="F:carbohydrate binding"/>
    <property type="evidence" value="ECO:0007669"/>
    <property type="project" value="InterPro"/>
</dbReference>
<accession>A0A0E3K1L5</accession>
<name>A0A0E3K1L5_CLOSL</name>
<dbReference type="Pfam" id="PF02839">
    <property type="entry name" value="CBM_5_12"/>
    <property type="match status" value="1"/>
</dbReference>
<dbReference type="GO" id="GO:0005576">
    <property type="term" value="C:extracellular region"/>
    <property type="evidence" value="ECO:0007669"/>
    <property type="project" value="InterPro"/>
</dbReference>
<dbReference type="KEGG" id="csq:CSCA_2995"/>
<dbReference type="GO" id="GO:0004553">
    <property type="term" value="F:hydrolase activity, hydrolyzing O-glycosyl compounds"/>
    <property type="evidence" value="ECO:0007669"/>
    <property type="project" value="InterPro"/>
</dbReference>
<keyword evidence="1" id="KW-0378">Hydrolase</keyword>
<keyword evidence="4" id="KW-1185">Reference proteome</keyword>
<dbReference type="GO" id="GO:0005975">
    <property type="term" value="P:carbohydrate metabolic process"/>
    <property type="evidence" value="ECO:0007669"/>
    <property type="project" value="InterPro"/>
</dbReference>